<dbReference type="Proteomes" id="UP000502996">
    <property type="component" value="Chromosome"/>
</dbReference>
<dbReference type="KEGG" id="nano:G5V58_00775"/>
<name>A0A6G6W8F0_9ACTN</name>
<reference evidence="2 3" key="1">
    <citation type="submission" date="2020-02" db="EMBL/GenBank/DDBJ databases">
        <title>Full genome sequence of Nocardioides sp. R-3366.</title>
        <authorList>
            <person name="Im W.-T."/>
        </authorList>
    </citation>
    <scope>NUCLEOTIDE SEQUENCE [LARGE SCALE GENOMIC DNA]</scope>
    <source>
        <strain evidence="2 3">R-3366</strain>
    </source>
</reference>
<dbReference type="SUPFAM" id="SSF54593">
    <property type="entry name" value="Glyoxalase/Bleomycin resistance protein/Dihydroxybiphenyl dioxygenase"/>
    <property type="match status" value="1"/>
</dbReference>
<evidence type="ECO:0000259" key="1">
    <source>
        <dbReference type="Pfam" id="PF00903"/>
    </source>
</evidence>
<organism evidence="2 3">
    <name type="scientific">Nocardioides anomalus</name>
    <dbReference type="NCBI Taxonomy" id="2712223"/>
    <lineage>
        <taxon>Bacteria</taxon>
        <taxon>Bacillati</taxon>
        <taxon>Actinomycetota</taxon>
        <taxon>Actinomycetes</taxon>
        <taxon>Propionibacteriales</taxon>
        <taxon>Nocardioidaceae</taxon>
        <taxon>Nocardioides</taxon>
    </lineage>
</organism>
<dbReference type="PANTHER" id="PTHR39175">
    <property type="entry name" value="FAMILY PROTEIN, PUTATIVE (AFU_ORTHOLOGUE AFUA_3G15060)-RELATED"/>
    <property type="match status" value="1"/>
</dbReference>
<feature type="domain" description="Glyoxalase/fosfomycin resistance/dioxygenase" evidence="1">
    <location>
        <begin position="17"/>
        <end position="124"/>
    </location>
</feature>
<evidence type="ECO:0000313" key="2">
    <source>
        <dbReference type="EMBL" id="QIG41496.1"/>
    </source>
</evidence>
<protein>
    <submittedName>
        <fullName evidence="2">Glyoxalase</fullName>
    </submittedName>
</protein>
<dbReference type="PANTHER" id="PTHR39175:SF1">
    <property type="entry name" value="FAMILY PROTEIN, PUTATIVE (AFU_ORTHOLOGUE AFUA_3G15060)-RELATED"/>
    <property type="match status" value="1"/>
</dbReference>
<dbReference type="Pfam" id="PF00903">
    <property type="entry name" value="Glyoxalase"/>
    <property type="match status" value="1"/>
</dbReference>
<keyword evidence="3" id="KW-1185">Reference proteome</keyword>
<dbReference type="Gene3D" id="3.10.180.10">
    <property type="entry name" value="2,3-Dihydroxybiphenyl 1,2-Dioxygenase, domain 1"/>
    <property type="match status" value="1"/>
</dbReference>
<gene>
    <name evidence="2" type="ORF">G5V58_00775</name>
</gene>
<sequence>MIRLHHVQVSCPPGGEDAARRFYGAGLGLVEVAKPPELAGRGGVWFRGFDDTGAVVAEVHVGVEEPFAPARKAHPAFVLDSVADLEEVAARLTGLGHPVDRGEWASFPGYCRVHTGDGVGNRVEILADLPGRRPEP</sequence>
<dbReference type="InterPro" id="IPR029068">
    <property type="entry name" value="Glyas_Bleomycin-R_OHBP_Dase"/>
</dbReference>
<evidence type="ECO:0000313" key="3">
    <source>
        <dbReference type="Proteomes" id="UP000502996"/>
    </source>
</evidence>
<proteinExistence type="predicted"/>
<dbReference type="AlphaFoldDB" id="A0A6G6W8F0"/>
<accession>A0A6G6W8F0</accession>
<dbReference type="InterPro" id="IPR004360">
    <property type="entry name" value="Glyas_Fos-R_dOase_dom"/>
</dbReference>
<dbReference type="EMBL" id="CP049257">
    <property type="protein sequence ID" value="QIG41496.1"/>
    <property type="molecule type" value="Genomic_DNA"/>
</dbReference>